<dbReference type="AlphaFoldDB" id="A0A532V332"/>
<proteinExistence type="predicted"/>
<evidence type="ECO:0000256" key="1">
    <source>
        <dbReference type="SAM" id="MobiDB-lite"/>
    </source>
</evidence>
<comment type="caution">
    <text evidence="2">The sequence shown here is derived from an EMBL/GenBank/DDBJ whole genome shotgun (WGS) entry which is preliminary data.</text>
</comment>
<reference evidence="2 3" key="1">
    <citation type="submission" date="2017-06" db="EMBL/GenBank/DDBJ databases">
        <title>Novel microbial phyla capable of carbon fixation and sulfur reduction in deep-sea sediments.</title>
        <authorList>
            <person name="Huang J."/>
            <person name="Baker B."/>
            <person name="Wang Y."/>
        </authorList>
    </citation>
    <scope>NUCLEOTIDE SEQUENCE [LARGE SCALE GENOMIC DNA]</scope>
    <source>
        <strain evidence="2">B3_LCP</strain>
    </source>
</reference>
<organism evidence="2 3">
    <name type="scientific">candidate division LCP-89 bacterium B3_LCP</name>
    <dbReference type="NCBI Taxonomy" id="2012998"/>
    <lineage>
        <taxon>Bacteria</taxon>
        <taxon>Pseudomonadati</taxon>
        <taxon>Bacteria division LCP-89</taxon>
    </lineage>
</organism>
<dbReference type="Proteomes" id="UP000319619">
    <property type="component" value="Unassembled WGS sequence"/>
</dbReference>
<dbReference type="EMBL" id="NJBN01000002">
    <property type="protein sequence ID" value="TKJ41624.1"/>
    <property type="molecule type" value="Genomic_DNA"/>
</dbReference>
<accession>A0A532V332</accession>
<protein>
    <submittedName>
        <fullName evidence="2">Uncharacterized protein</fullName>
    </submittedName>
</protein>
<feature type="compositionally biased region" description="Basic and acidic residues" evidence="1">
    <location>
        <begin position="93"/>
        <end position="102"/>
    </location>
</feature>
<name>A0A532V332_UNCL8</name>
<feature type="region of interest" description="Disordered" evidence="1">
    <location>
        <begin position="91"/>
        <end position="120"/>
    </location>
</feature>
<evidence type="ECO:0000313" key="3">
    <source>
        <dbReference type="Proteomes" id="UP000319619"/>
    </source>
</evidence>
<evidence type="ECO:0000313" key="2">
    <source>
        <dbReference type="EMBL" id="TKJ41624.1"/>
    </source>
</evidence>
<sequence>MIDQTKITAFLAEKIGQQLANAQNATQRNEILKDAMDSDMVDHLQQVADGDRIHDKLQSVVNNPEIRDRIQISERAETLYRLREAQLEQAPARVHEHLRTDGSGEPFEGKGSLGNMDSDT</sequence>
<gene>
    <name evidence="2" type="ORF">CEE37_03395</name>
</gene>